<protein>
    <submittedName>
        <fullName evidence="3">Uncharacterized conserved protein, DUF2147 family</fullName>
    </submittedName>
</protein>
<feature type="signal peptide" evidence="1">
    <location>
        <begin position="1"/>
        <end position="20"/>
    </location>
</feature>
<keyword evidence="1" id="KW-0732">Signal</keyword>
<dbReference type="Gene3D" id="2.40.128.520">
    <property type="match status" value="1"/>
</dbReference>
<dbReference type="STRING" id="364200.SAMN04488515_1661"/>
<dbReference type="PANTHER" id="PTHR36919">
    <property type="entry name" value="BLR1215 PROTEIN"/>
    <property type="match status" value="1"/>
</dbReference>
<dbReference type="Pfam" id="PF09917">
    <property type="entry name" value="DUF2147"/>
    <property type="match status" value="1"/>
</dbReference>
<dbReference type="OrthoDB" id="9811671at2"/>
<dbReference type="AlphaFoldDB" id="A0A1I0Q4J8"/>
<sequence length="130" mass="13581">MKKILLALVAIIGFAGAATAQDAAVGIWQTEVDDGSFAHIQMQPCGSAVCGKIQRTFNADGSEYQSPNIGKQIVINMVPNGDGSYDGQVFRPSNGKTYIGKMTVSGNSLRLQGCVAGGLICASQNWVRAG</sequence>
<gene>
    <name evidence="3" type="ORF">SAMN04488515_1661</name>
</gene>
<evidence type="ECO:0000256" key="1">
    <source>
        <dbReference type="SAM" id="SignalP"/>
    </source>
</evidence>
<dbReference type="EMBL" id="FOIZ01000001">
    <property type="protein sequence ID" value="SEW21825.1"/>
    <property type="molecule type" value="Genomic_DNA"/>
</dbReference>
<keyword evidence="4" id="KW-1185">Reference proteome</keyword>
<proteinExistence type="predicted"/>
<organism evidence="3 4">
    <name type="scientific">Cognatiyoonia koreensis</name>
    <dbReference type="NCBI Taxonomy" id="364200"/>
    <lineage>
        <taxon>Bacteria</taxon>
        <taxon>Pseudomonadati</taxon>
        <taxon>Pseudomonadota</taxon>
        <taxon>Alphaproteobacteria</taxon>
        <taxon>Rhodobacterales</taxon>
        <taxon>Paracoccaceae</taxon>
        <taxon>Cognatiyoonia</taxon>
    </lineage>
</organism>
<reference evidence="3 4" key="1">
    <citation type="submission" date="2016-10" db="EMBL/GenBank/DDBJ databases">
        <authorList>
            <person name="de Groot N.N."/>
        </authorList>
    </citation>
    <scope>NUCLEOTIDE SEQUENCE [LARGE SCALE GENOMIC DNA]</scope>
    <source>
        <strain evidence="3 4">DSM 17925</strain>
    </source>
</reference>
<evidence type="ECO:0000313" key="3">
    <source>
        <dbReference type="EMBL" id="SEW21825.1"/>
    </source>
</evidence>
<evidence type="ECO:0000259" key="2">
    <source>
        <dbReference type="Pfam" id="PF09917"/>
    </source>
</evidence>
<accession>A0A1I0Q4J8</accession>
<dbReference type="PANTHER" id="PTHR36919:SF2">
    <property type="entry name" value="BLL6627 PROTEIN"/>
    <property type="match status" value="1"/>
</dbReference>
<evidence type="ECO:0000313" key="4">
    <source>
        <dbReference type="Proteomes" id="UP000199167"/>
    </source>
</evidence>
<name>A0A1I0Q4J8_9RHOB</name>
<dbReference type="RefSeq" id="WP_089992620.1">
    <property type="nucleotide sequence ID" value="NZ_FOIZ01000001.1"/>
</dbReference>
<feature type="chain" id="PRO_5011692488" evidence="1">
    <location>
        <begin position="21"/>
        <end position="130"/>
    </location>
</feature>
<dbReference type="Proteomes" id="UP000199167">
    <property type="component" value="Unassembled WGS sequence"/>
</dbReference>
<dbReference type="InterPro" id="IPR019223">
    <property type="entry name" value="DUF2147"/>
</dbReference>
<feature type="domain" description="DUF2147" evidence="2">
    <location>
        <begin position="26"/>
        <end position="128"/>
    </location>
</feature>